<gene>
    <name evidence="1" type="ORF">METZ01_LOCUS78248</name>
</gene>
<sequence>MENSEAKYGVWVQNCQFESRRSISNKEIKFSRNTKKFPVKIYDRHGKLRKEIKNPAFIGE</sequence>
<organism evidence="1">
    <name type="scientific">marine metagenome</name>
    <dbReference type="NCBI Taxonomy" id="408172"/>
    <lineage>
        <taxon>unclassified sequences</taxon>
        <taxon>metagenomes</taxon>
        <taxon>ecological metagenomes</taxon>
    </lineage>
</organism>
<name>A0A381UBR0_9ZZZZ</name>
<evidence type="ECO:0000313" key="1">
    <source>
        <dbReference type="EMBL" id="SVA25394.1"/>
    </source>
</evidence>
<dbReference type="AlphaFoldDB" id="A0A381UBR0"/>
<dbReference type="EMBL" id="UINC01006086">
    <property type="protein sequence ID" value="SVA25394.1"/>
    <property type="molecule type" value="Genomic_DNA"/>
</dbReference>
<proteinExistence type="predicted"/>
<reference evidence="1" key="1">
    <citation type="submission" date="2018-05" db="EMBL/GenBank/DDBJ databases">
        <authorList>
            <person name="Lanie J.A."/>
            <person name="Ng W.-L."/>
            <person name="Kazmierczak K.M."/>
            <person name="Andrzejewski T.M."/>
            <person name="Davidsen T.M."/>
            <person name="Wayne K.J."/>
            <person name="Tettelin H."/>
            <person name="Glass J.I."/>
            <person name="Rusch D."/>
            <person name="Podicherti R."/>
            <person name="Tsui H.-C.T."/>
            <person name="Winkler M.E."/>
        </authorList>
    </citation>
    <scope>NUCLEOTIDE SEQUENCE</scope>
</reference>
<accession>A0A381UBR0</accession>
<protein>
    <submittedName>
        <fullName evidence="1">Uncharacterized protein</fullName>
    </submittedName>
</protein>